<gene>
    <name evidence="2" type="ORF">ElyMa_002425300</name>
</gene>
<keyword evidence="1" id="KW-0472">Membrane</keyword>
<protein>
    <submittedName>
        <fullName evidence="2">Uncharacterized protein</fullName>
    </submittedName>
</protein>
<keyword evidence="1" id="KW-1133">Transmembrane helix</keyword>
<evidence type="ECO:0000313" key="2">
    <source>
        <dbReference type="EMBL" id="GFR84768.1"/>
    </source>
</evidence>
<proteinExistence type="predicted"/>
<evidence type="ECO:0000313" key="3">
    <source>
        <dbReference type="Proteomes" id="UP000762676"/>
    </source>
</evidence>
<keyword evidence="1" id="KW-0812">Transmembrane</keyword>
<keyword evidence="3" id="KW-1185">Reference proteome</keyword>
<sequence>MFVDLTEEVNLTEEIDIFYVLYGVEMFIVLTLILWTFGNLMEHIRLLMRQERMRQDQKLQAEVLKGHINFGNRFHTVQ</sequence>
<evidence type="ECO:0000256" key="1">
    <source>
        <dbReference type="SAM" id="Phobius"/>
    </source>
</evidence>
<dbReference type="AlphaFoldDB" id="A0AAV4GIG9"/>
<organism evidence="2 3">
    <name type="scientific">Elysia marginata</name>
    <dbReference type="NCBI Taxonomy" id="1093978"/>
    <lineage>
        <taxon>Eukaryota</taxon>
        <taxon>Metazoa</taxon>
        <taxon>Spiralia</taxon>
        <taxon>Lophotrochozoa</taxon>
        <taxon>Mollusca</taxon>
        <taxon>Gastropoda</taxon>
        <taxon>Heterobranchia</taxon>
        <taxon>Euthyneura</taxon>
        <taxon>Panpulmonata</taxon>
        <taxon>Sacoglossa</taxon>
        <taxon>Placobranchoidea</taxon>
        <taxon>Plakobranchidae</taxon>
        <taxon>Elysia</taxon>
    </lineage>
</organism>
<reference evidence="2 3" key="1">
    <citation type="journal article" date="2021" name="Elife">
        <title>Chloroplast acquisition without the gene transfer in kleptoplastic sea slugs, Plakobranchus ocellatus.</title>
        <authorList>
            <person name="Maeda T."/>
            <person name="Takahashi S."/>
            <person name="Yoshida T."/>
            <person name="Shimamura S."/>
            <person name="Takaki Y."/>
            <person name="Nagai Y."/>
            <person name="Toyoda A."/>
            <person name="Suzuki Y."/>
            <person name="Arimoto A."/>
            <person name="Ishii H."/>
            <person name="Satoh N."/>
            <person name="Nishiyama T."/>
            <person name="Hasebe M."/>
            <person name="Maruyama T."/>
            <person name="Minagawa J."/>
            <person name="Obokata J."/>
            <person name="Shigenobu S."/>
        </authorList>
    </citation>
    <scope>NUCLEOTIDE SEQUENCE [LARGE SCALE GENOMIC DNA]</scope>
</reference>
<name>A0AAV4GIG9_9GAST</name>
<accession>A0AAV4GIG9</accession>
<dbReference type="Proteomes" id="UP000762676">
    <property type="component" value="Unassembled WGS sequence"/>
</dbReference>
<feature type="transmembrane region" description="Helical" evidence="1">
    <location>
        <begin position="20"/>
        <end position="40"/>
    </location>
</feature>
<dbReference type="EMBL" id="BMAT01004969">
    <property type="protein sequence ID" value="GFR84768.1"/>
    <property type="molecule type" value="Genomic_DNA"/>
</dbReference>
<comment type="caution">
    <text evidence="2">The sequence shown here is derived from an EMBL/GenBank/DDBJ whole genome shotgun (WGS) entry which is preliminary data.</text>
</comment>